<dbReference type="Gene3D" id="1.10.510.10">
    <property type="entry name" value="Transferase(Phosphotransferase) domain 1"/>
    <property type="match status" value="1"/>
</dbReference>
<sequence>MDLEEIKDDLEELYNARSTFWVEDIPCFRNPHSNILWKFGPIFTERELEGSYEREWLLEACGTCVATQVEGPNPGLQGVAKIRIQLPDDGRDPSTTEPKPSSTRVAKEFNNHDRLTKLGASCTPKLLDYALVTQQEGDPVPGGFLSILIMERLPGRNLVNFGDLPMSERDQVRLAFAKTIREFYALKFIHIDPDRRNLMWDPEKKKCYIIDLEDACQLGDKCAPKRFIPALDFRFWGVAGPGINCNSCGLDPMVPYGDNTPVDPDDATLEKMAADAVGKELVFGQ</sequence>
<dbReference type="VEuPathDB" id="FungiDB:I7I52_00300"/>
<evidence type="ECO:0000313" key="2">
    <source>
        <dbReference type="EMBL" id="KAG5302608.1"/>
    </source>
</evidence>
<accession>A0A8H7Z7I8</accession>
<dbReference type="EMBL" id="JAEVHI010000001">
    <property type="protein sequence ID" value="KAG5302608.1"/>
    <property type="molecule type" value="Genomic_DNA"/>
</dbReference>
<protein>
    <submittedName>
        <fullName evidence="2">Uncharacterized protein</fullName>
    </submittedName>
</protein>
<dbReference type="OrthoDB" id="4207132at2759"/>
<dbReference type="InterPro" id="IPR011009">
    <property type="entry name" value="Kinase-like_dom_sf"/>
</dbReference>
<feature type="region of interest" description="Disordered" evidence="1">
    <location>
        <begin position="85"/>
        <end position="104"/>
    </location>
</feature>
<dbReference type="AlphaFoldDB" id="A0A8H7Z7I8"/>
<dbReference type="Proteomes" id="UP000670092">
    <property type="component" value="Unassembled WGS sequence"/>
</dbReference>
<gene>
    <name evidence="2" type="ORF">I7I52_00300</name>
</gene>
<reference evidence="2 3" key="1">
    <citation type="submission" date="2021-01" db="EMBL/GenBank/DDBJ databases">
        <title>Chromosome-level genome assembly of a human fungal pathogen reveals clustering of transcriptionally co-regulated genes.</title>
        <authorList>
            <person name="Voorhies M."/>
            <person name="Cohen S."/>
            <person name="Shea T.P."/>
            <person name="Petrus S."/>
            <person name="Munoz J.F."/>
            <person name="Poplawski S."/>
            <person name="Goldman W.E."/>
            <person name="Michael T."/>
            <person name="Cuomo C.A."/>
            <person name="Sil A."/>
            <person name="Beyhan S."/>
        </authorList>
    </citation>
    <scope>NUCLEOTIDE SEQUENCE [LARGE SCALE GENOMIC DNA]</scope>
    <source>
        <strain evidence="2 3">G184AR</strain>
    </source>
</reference>
<comment type="caution">
    <text evidence="2">The sequence shown here is derived from an EMBL/GenBank/DDBJ whole genome shotgun (WGS) entry which is preliminary data.</text>
</comment>
<dbReference type="SUPFAM" id="SSF56112">
    <property type="entry name" value="Protein kinase-like (PK-like)"/>
    <property type="match status" value="1"/>
</dbReference>
<organism evidence="2 3">
    <name type="scientific">Ajellomyces capsulatus</name>
    <name type="common">Darling's disease fungus</name>
    <name type="synonym">Histoplasma capsulatum</name>
    <dbReference type="NCBI Taxonomy" id="5037"/>
    <lineage>
        <taxon>Eukaryota</taxon>
        <taxon>Fungi</taxon>
        <taxon>Dikarya</taxon>
        <taxon>Ascomycota</taxon>
        <taxon>Pezizomycotina</taxon>
        <taxon>Eurotiomycetes</taxon>
        <taxon>Eurotiomycetidae</taxon>
        <taxon>Onygenales</taxon>
        <taxon>Ajellomycetaceae</taxon>
        <taxon>Histoplasma</taxon>
    </lineage>
</organism>
<evidence type="ECO:0000313" key="3">
    <source>
        <dbReference type="Proteomes" id="UP000670092"/>
    </source>
</evidence>
<name>A0A8H7Z7I8_AJECA</name>
<evidence type="ECO:0000256" key="1">
    <source>
        <dbReference type="SAM" id="MobiDB-lite"/>
    </source>
</evidence>
<proteinExistence type="predicted"/>
<feature type="compositionally biased region" description="Polar residues" evidence="1">
    <location>
        <begin position="95"/>
        <end position="104"/>
    </location>
</feature>